<reference evidence="3" key="1">
    <citation type="submission" date="2021-03" db="EMBL/GenBank/DDBJ databases">
        <authorList>
            <person name="Bekaert M."/>
        </authorList>
    </citation>
    <scope>NUCLEOTIDE SEQUENCE</scope>
</reference>
<sequence length="365" mass="42063">MEMARKYPTSQLIKLINTTYRTYGDKDTRTAMVEFNILQEVTKARNESVCKCPFLKMRGNQTYHGNNFASGSTKQNLSQTMKPGQVLYNSKQSNLGGSSQPVTSTDQPLVVNGQRYIHENMYRELENRAAIQENDIKDFQKKVREKDKDIDDLRNRLSGFASKQLTEGNPDFTDLSDKNRPTKIAEAFHNIYDDEWTTALEALTHSKKGSITPSEEDAIIFLMDIIQNGYDFCKRYSEKQEKMLQSLWNLCLDDPFASAYNTEPSKTTKPKPLPGSLITELKQRRKVDYTECMQSAIQKFKEEVLARNVSYQSKKMPVVDAYIDKCIEVMWLMSVQDPPMAIRWAKKESQFDGENYKEYCKKGAL</sequence>
<dbReference type="OrthoDB" id="6140320at2759"/>
<dbReference type="InterPro" id="IPR031981">
    <property type="entry name" value="MIEAP_C"/>
</dbReference>
<keyword evidence="1" id="KW-0175">Coiled coil</keyword>
<evidence type="ECO:0000313" key="3">
    <source>
        <dbReference type="EMBL" id="CAG2242075.1"/>
    </source>
</evidence>
<organism evidence="3 4">
    <name type="scientific">Mytilus edulis</name>
    <name type="common">Blue mussel</name>
    <dbReference type="NCBI Taxonomy" id="6550"/>
    <lineage>
        <taxon>Eukaryota</taxon>
        <taxon>Metazoa</taxon>
        <taxon>Spiralia</taxon>
        <taxon>Lophotrochozoa</taxon>
        <taxon>Mollusca</taxon>
        <taxon>Bivalvia</taxon>
        <taxon>Autobranchia</taxon>
        <taxon>Pteriomorphia</taxon>
        <taxon>Mytilida</taxon>
        <taxon>Mytiloidea</taxon>
        <taxon>Mytilidae</taxon>
        <taxon>Mytilinae</taxon>
        <taxon>Mytilus</taxon>
    </lineage>
</organism>
<feature type="coiled-coil region" evidence="1">
    <location>
        <begin position="122"/>
        <end position="156"/>
    </location>
</feature>
<evidence type="ECO:0000313" key="4">
    <source>
        <dbReference type="Proteomes" id="UP000683360"/>
    </source>
</evidence>
<evidence type="ECO:0000259" key="2">
    <source>
        <dbReference type="Pfam" id="PF16026"/>
    </source>
</evidence>
<feature type="domain" description="Mitochondria-eating protein C-terminal" evidence="2">
    <location>
        <begin position="180"/>
        <end position="360"/>
    </location>
</feature>
<dbReference type="Proteomes" id="UP000683360">
    <property type="component" value="Unassembled WGS sequence"/>
</dbReference>
<dbReference type="Pfam" id="PF16026">
    <property type="entry name" value="MIEAP"/>
    <property type="match status" value="1"/>
</dbReference>
<protein>
    <recommendedName>
        <fullName evidence="2">Mitochondria-eating protein C-terminal domain-containing protein</fullName>
    </recommendedName>
</protein>
<name>A0A8S3UH87_MYTED</name>
<dbReference type="AlphaFoldDB" id="A0A8S3UH87"/>
<dbReference type="EMBL" id="CAJPWZ010002623">
    <property type="protein sequence ID" value="CAG2242075.1"/>
    <property type="molecule type" value="Genomic_DNA"/>
</dbReference>
<comment type="caution">
    <text evidence="3">The sequence shown here is derived from an EMBL/GenBank/DDBJ whole genome shotgun (WGS) entry which is preliminary data.</text>
</comment>
<proteinExistence type="predicted"/>
<keyword evidence="4" id="KW-1185">Reference proteome</keyword>
<gene>
    <name evidence="3" type="ORF">MEDL_54267</name>
</gene>
<evidence type="ECO:0000256" key="1">
    <source>
        <dbReference type="SAM" id="Coils"/>
    </source>
</evidence>
<accession>A0A8S3UH87</accession>